<dbReference type="KEGG" id="phu:Phum_PHUM463530"/>
<evidence type="ECO:0000313" key="3">
    <source>
        <dbReference type="Proteomes" id="UP000009046"/>
    </source>
</evidence>
<reference evidence="1" key="1">
    <citation type="submission" date="2007-04" db="EMBL/GenBank/DDBJ databases">
        <title>Annotation of Pediculus humanus corporis strain USDA.</title>
        <authorList>
            <person name="Kirkness E."/>
            <person name="Hannick L."/>
            <person name="Hass B."/>
            <person name="Bruggner R."/>
            <person name="Lawson D."/>
            <person name="Bidwell S."/>
            <person name="Joardar V."/>
            <person name="Caler E."/>
            <person name="Walenz B."/>
            <person name="Inman J."/>
            <person name="Schobel S."/>
            <person name="Galinsky K."/>
            <person name="Amedeo P."/>
            <person name="Strausberg R."/>
        </authorList>
    </citation>
    <scope>NUCLEOTIDE SEQUENCE</scope>
    <source>
        <strain evidence="1">USDA</strain>
    </source>
</reference>
<dbReference type="RefSeq" id="XP_002430124.1">
    <property type="nucleotide sequence ID" value="XM_002430079.1"/>
</dbReference>
<sequence length="80" mass="9774">MERGEMLFLRYSSRWVRQYVRHQLDLNVDGSDHGSFPWVPPRHCISARCPCQFIEEHLKYKPRGKLTFRKFFQLPNFNFK</sequence>
<dbReference type="PANTHER" id="PTHR31193:SF1">
    <property type="entry name" value="TRANSMEMBRANE PROTEIN 268"/>
    <property type="match status" value="1"/>
</dbReference>
<dbReference type="InParanoid" id="E0VVI0"/>
<dbReference type="OMA" id="WCAYLND"/>
<dbReference type="CTD" id="8238568"/>
<gene>
    <name evidence="2" type="primary">8238568</name>
    <name evidence="1" type="ORF">Phum_PHUM463530</name>
</gene>
<dbReference type="Proteomes" id="UP000009046">
    <property type="component" value="Unassembled WGS sequence"/>
</dbReference>
<evidence type="ECO:0000313" key="1">
    <source>
        <dbReference type="EMBL" id="EEB17386.1"/>
    </source>
</evidence>
<dbReference type="OrthoDB" id="8184957at2759"/>
<reference evidence="2" key="3">
    <citation type="submission" date="2020-05" db="UniProtKB">
        <authorList>
            <consortium name="EnsemblMetazoa"/>
        </authorList>
    </citation>
    <scope>IDENTIFICATION</scope>
    <source>
        <strain evidence="2">USDA</strain>
    </source>
</reference>
<dbReference type="VEuPathDB" id="VectorBase:PHUM463530"/>
<accession>E0VVI0</accession>
<dbReference type="HOGENOM" id="CLU_194018_0_0_1"/>
<dbReference type="InterPro" id="IPR028054">
    <property type="entry name" value="DUF4481"/>
</dbReference>
<evidence type="ECO:0000313" key="2">
    <source>
        <dbReference type="EnsemblMetazoa" id="PHUM463530-PA"/>
    </source>
</evidence>
<dbReference type="PANTHER" id="PTHR31193">
    <property type="entry name" value="TRANSMEMBRANE PROTEIN C9ORF91"/>
    <property type="match status" value="1"/>
</dbReference>
<organism>
    <name type="scientific">Pediculus humanus subsp. corporis</name>
    <name type="common">Body louse</name>
    <dbReference type="NCBI Taxonomy" id="121224"/>
    <lineage>
        <taxon>Eukaryota</taxon>
        <taxon>Metazoa</taxon>
        <taxon>Ecdysozoa</taxon>
        <taxon>Arthropoda</taxon>
        <taxon>Hexapoda</taxon>
        <taxon>Insecta</taxon>
        <taxon>Pterygota</taxon>
        <taxon>Neoptera</taxon>
        <taxon>Paraneoptera</taxon>
        <taxon>Psocodea</taxon>
        <taxon>Troctomorpha</taxon>
        <taxon>Phthiraptera</taxon>
        <taxon>Anoplura</taxon>
        <taxon>Pediculidae</taxon>
        <taxon>Pediculus</taxon>
    </lineage>
</organism>
<dbReference type="AlphaFoldDB" id="E0VVI0"/>
<dbReference type="EnsemblMetazoa" id="PHUM463530-RA">
    <property type="protein sequence ID" value="PHUM463530-PA"/>
    <property type="gene ID" value="PHUM463530"/>
</dbReference>
<dbReference type="GeneID" id="8238568"/>
<reference evidence="1" key="2">
    <citation type="submission" date="2007-04" db="EMBL/GenBank/DDBJ databases">
        <title>The genome of the human body louse.</title>
        <authorList>
            <consortium name="The Human Body Louse Genome Consortium"/>
            <person name="Kirkness E."/>
            <person name="Walenz B."/>
            <person name="Hass B."/>
            <person name="Bruggner R."/>
            <person name="Strausberg R."/>
        </authorList>
    </citation>
    <scope>NUCLEOTIDE SEQUENCE</scope>
    <source>
        <strain evidence="1">USDA</strain>
    </source>
</reference>
<dbReference type="EMBL" id="AAZO01005641">
    <property type="status" value="NOT_ANNOTATED_CDS"/>
    <property type="molecule type" value="Genomic_DNA"/>
</dbReference>
<dbReference type="EMBL" id="DS235812">
    <property type="protein sequence ID" value="EEB17386.1"/>
    <property type="molecule type" value="Genomic_DNA"/>
</dbReference>
<proteinExistence type="predicted"/>
<protein>
    <submittedName>
        <fullName evidence="1 2">Uncharacterized protein</fullName>
    </submittedName>
</protein>
<name>E0VVI0_PEDHC</name>
<keyword evidence="3" id="KW-1185">Reference proteome</keyword>